<dbReference type="Proteomes" id="UP000838756">
    <property type="component" value="Unassembled WGS sequence"/>
</dbReference>
<sequence length="146" mass="15599">METADHIKFYNIIKVGFAHYHHAEQTRLGLCVCYRTVGSYETSGKGRRVLKYINGLFCCAGASGGAGAGGGGALQQRGHSRNYAAAPLTAQPERAGNLQTPTHAVRTVSLGLAWLKLARVPQYVQISAQTAFIISTDGRPLLVKLG</sequence>
<dbReference type="EMBL" id="CAKXAJ010025840">
    <property type="protein sequence ID" value="CAH2244684.1"/>
    <property type="molecule type" value="Genomic_DNA"/>
</dbReference>
<evidence type="ECO:0000313" key="2">
    <source>
        <dbReference type="Proteomes" id="UP000838756"/>
    </source>
</evidence>
<accession>A0A8S4S3Z3</accession>
<evidence type="ECO:0000313" key="1">
    <source>
        <dbReference type="EMBL" id="CAH2244684.1"/>
    </source>
</evidence>
<name>A0A8S4S3Z3_9NEOP</name>
<organism evidence="1 2">
    <name type="scientific">Pararge aegeria aegeria</name>
    <dbReference type="NCBI Taxonomy" id="348720"/>
    <lineage>
        <taxon>Eukaryota</taxon>
        <taxon>Metazoa</taxon>
        <taxon>Ecdysozoa</taxon>
        <taxon>Arthropoda</taxon>
        <taxon>Hexapoda</taxon>
        <taxon>Insecta</taxon>
        <taxon>Pterygota</taxon>
        <taxon>Neoptera</taxon>
        <taxon>Endopterygota</taxon>
        <taxon>Lepidoptera</taxon>
        <taxon>Glossata</taxon>
        <taxon>Ditrysia</taxon>
        <taxon>Papilionoidea</taxon>
        <taxon>Nymphalidae</taxon>
        <taxon>Satyrinae</taxon>
        <taxon>Satyrini</taxon>
        <taxon>Parargina</taxon>
        <taxon>Pararge</taxon>
    </lineage>
</organism>
<protein>
    <submittedName>
        <fullName evidence="1">Jg1339 protein</fullName>
    </submittedName>
</protein>
<dbReference type="AlphaFoldDB" id="A0A8S4S3Z3"/>
<keyword evidence="2" id="KW-1185">Reference proteome</keyword>
<reference evidence="1" key="1">
    <citation type="submission" date="2022-03" db="EMBL/GenBank/DDBJ databases">
        <authorList>
            <person name="Lindestad O."/>
        </authorList>
    </citation>
    <scope>NUCLEOTIDE SEQUENCE</scope>
</reference>
<gene>
    <name evidence="1" type="primary">jg1339</name>
    <name evidence="1" type="ORF">PAEG_LOCUS20599</name>
</gene>
<proteinExistence type="predicted"/>
<comment type="caution">
    <text evidence="1">The sequence shown here is derived from an EMBL/GenBank/DDBJ whole genome shotgun (WGS) entry which is preliminary data.</text>
</comment>